<dbReference type="Proteomes" id="UP000319825">
    <property type="component" value="Unassembled WGS sequence"/>
</dbReference>
<evidence type="ECO:0000259" key="1">
    <source>
        <dbReference type="Pfam" id="PF12708"/>
    </source>
</evidence>
<dbReference type="SUPFAM" id="SSF51126">
    <property type="entry name" value="Pectin lyase-like"/>
    <property type="match status" value="1"/>
</dbReference>
<dbReference type="GO" id="GO:0016829">
    <property type="term" value="F:lyase activity"/>
    <property type="evidence" value="ECO:0007669"/>
    <property type="project" value="UniProtKB-KW"/>
</dbReference>
<evidence type="ECO:0000313" key="2">
    <source>
        <dbReference type="EMBL" id="TWH69933.1"/>
    </source>
</evidence>
<dbReference type="AlphaFoldDB" id="A0A562IGQ5"/>
<evidence type="ECO:0000313" key="3">
    <source>
        <dbReference type="Proteomes" id="UP000319825"/>
    </source>
</evidence>
<keyword evidence="3" id="KW-1185">Reference proteome</keyword>
<keyword evidence="2" id="KW-0456">Lyase</keyword>
<accession>A0A562IGQ5</accession>
<dbReference type="EMBL" id="VLKE01000001">
    <property type="protein sequence ID" value="TWH69933.1"/>
    <property type="molecule type" value="Genomic_DNA"/>
</dbReference>
<organism evidence="2 3">
    <name type="scientific">Micromonospora olivasterospora</name>
    <dbReference type="NCBI Taxonomy" id="1880"/>
    <lineage>
        <taxon>Bacteria</taxon>
        <taxon>Bacillati</taxon>
        <taxon>Actinomycetota</taxon>
        <taxon>Actinomycetes</taxon>
        <taxon>Micromonosporales</taxon>
        <taxon>Micromonosporaceae</taxon>
        <taxon>Micromonospora</taxon>
    </lineage>
</organism>
<dbReference type="InterPro" id="IPR011050">
    <property type="entry name" value="Pectin_lyase_fold/virulence"/>
</dbReference>
<gene>
    <name evidence="2" type="ORF">JD77_04950</name>
</gene>
<comment type="caution">
    <text evidence="2">The sequence shown here is derived from an EMBL/GenBank/DDBJ whole genome shotgun (WGS) entry which is preliminary data.</text>
</comment>
<dbReference type="Gene3D" id="2.160.20.10">
    <property type="entry name" value="Single-stranded right-handed beta-helix, Pectin lyase-like"/>
    <property type="match status" value="1"/>
</dbReference>
<reference evidence="2 3" key="1">
    <citation type="submission" date="2019-07" db="EMBL/GenBank/DDBJ databases">
        <title>R&amp;d 2014.</title>
        <authorList>
            <person name="Klenk H.-P."/>
        </authorList>
    </citation>
    <scope>NUCLEOTIDE SEQUENCE [LARGE SCALE GENOMIC DNA]</scope>
    <source>
        <strain evidence="2 3">DSM 43868</strain>
    </source>
</reference>
<sequence length="96" mass="9877">MPGRVTSTAPGVRPFGVAGAPLLCNAREHGLTGDGTTNDQPALAALVDRLGKAFAADGRARVIYCPPGVYMIRDAATVWRSGVSLVGRGRGRPASC</sequence>
<dbReference type="InterPro" id="IPR024535">
    <property type="entry name" value="RHGA/B-epi-like_pectate_lyase"/>
</dbReference>
<feature type="domain" description="Rhamnogalacturonase A/B/Epimerase-like pectate lyase" evidence="1">
    <location>
        <begin position="24"/>
        <end position="93"/>
    </location>
</feature>
<dbReference type="InterPro" id="IPR012334">
    <property type="entry name" value="Pectin_lyas_fold"/>
</dbReference>
<proteinExistence type="predicted"/>
<protein>
    <submittedName>
        <fullName evidence="2">Pectate lyase-like protein</fullName>
    </submittedName>
</protein>
<name>A0A562IGQ5_MICOL</name>
<dbReference type="Pfam" id="PF12708">
    <property type="entry name" value="Pect-lyase_RHGA_epim"/>
    <property type="match status" value="1"/>
</dbReference>